<evidence type="ECO:0000256" key="6">
    <source>
        <dbReference type="ARBA" id="ARBA00023152"/>
    </source>
</evidence>
<evidence type="ECO:0000313" key="14">
    <source>
        <dbReference type="Proteomes" id="UP000799778"/>
    </source>
</evidence>
<dbReference type="FunFam" id="3.40.50.720:FF:000266">
    <property type="entry name" value="Glyceraldehyde-3-phosphate dehydrogenase"/>
    <property type="match status" value="1"/>
</dbReference>
<proteinExistence type="inferred from homology"/>
<evidence type="ECO:0000259" key="12">
    <source>
        <dbReference type="SMART" id="SM00846"/>
    </source>
</evidence>
<feature type="site" description="Activates thiol group during catalysis" evidence="9">
    <location>
        <position position="178"/>
    </location>
</feature>
<keyword evidence="6 11" id="KW-0324">Glycolysis</keyword>
<dbReference type="PRINTS" id="PR00078">
    <property type="entry name" value="G3PDHDRGNASE"/>
</dbReference>
<dbReference type="GeneID" id="54279049"/>
<dbReference type="SMART" id="SM00846">
    <property type="entry name" value="Gp_dh_N"/>
    <property type="match status" value="1"/>
</dbReference>
<evidence type="ECO:0000256" key="11">
    <source>
        <dbReference type="RuleBase" id="RU361160"/>
    </source>
</evidence>
<evidence type="ECO:0000256" key="8">
    <source>
        <dbReference type="PIRSR" id="PIRSR000149-3"/>
    </source>
</evidence>
<dbReference type="Gene3D" id="3.40.50.720">
    <property type="entry name" value="NAD(P)-binding Rossmann-like Domain"/>
    <property type="match status" value="1"/>
</dbReference>
<comment type="pathway">
    <text evidence="1 11">Carbohydrate degradation; glycolysis; pyruvate from D-glyceraldehyde 3-phosphate: step 1/5.</text>
</comment>
<dbReference type="GO" id="GO:0050661">
    <property type="term" value="F:NADP binding"/>
    <property type="evidence" value="ECO:0007669"/>
    <property type="project" value="InterPro"/>
</dbReference>
<comment type="subunit">
    <text evidence="3 11">Homotetramer.</text>
</comment>
<dbReference type="AlphaFoldDB" id="A0A6A5XSS5"/>
<feature type="binding site" evidence="8">
    <location>
        <position position="34"/>
    </location>
    <ligand>
        <name>NAD(+)</name>
        <dbReference type="ChEBI" id="CHEBI:57540"/>
    </ligand>
</feature>
<dbReference type="Proteomes" id="UP000799778">
    <property type="component" value="Unassembled WGS sequence"/>
</dbReference>
<dbReference type="EC" id="1.2.1.12" evidence="11"/>
<evidence type="ECO:0000256" key="10">
    <source>
        <dbReference type="RuleBase" id="RU000397"/>
    </source>
</evidence>
<dbReference type="GO" id="GO:0004365">
    <property type="term" value="F:glyceraldehyde-3-phosphate dehydrogenase (NAD+) (phosphorylating) activity"/>
    <property type="evidence" value="ECO:0007669"/>
    <property type="project" value="UniProtKB-UniRule"/>
</dbReference>
<dbReference type="CDD" id="cd18126">
    <property type="entry name" value="GAPDH_I_C"/>
    <property type="match status" value="1"/>
</dbReference>
<dbReference type="Gene3D" id="3.30.360.10">
    <property type="entry name" value="Dihydrodipicolinate Reductase, domain 2"/>
    <property type="match status" value="1"/>
</dbReference>
<comment type="similarity">
    <text evidence="2 10">Belongs to the glyceraldehyde-3-phosphate dehydrogenase family.</text>
</comment>
<evidence type="ECO:0000256" key="2">
    <source>
        <dbReference type="ARBA" id="ARBA00007406"/>
    </source>
</evidence>
<comment type="catalytic activity">
    <reaction evidence="11">
        <text>D-glyceraldehyde 3-phosphate + phosphate + NAD(+) = (2R)-3-phospho-glyceroyl phosphate + NADH + H(+)</text>
        <dbReference type="Rhea" id="RHEA:10300"/>
        <dbReference type="ChEBI" id="CHEBI:15378"/>
        <dbReference type="ChEBI" id="CHEBI:43474"/>
        <dbReference type="ChEBI" id="CHEBI:57540"/>
        <dbReference type="ChEBI" id="CHEBI:57604"/>
        <dbReference type="ChEBI" id="CHEBI:57945"/>
        <dbReference type="ChEBI" id="CHEBI:59776"/>
        <dbReference type="EC" id="1.2.1.12"/>
    </reaction>
</comment>
<dbReference type="UniPathway" id="UPA00109">
    <property type="reaction ID" value="UER00184"/>
</dbReference>
<evidence type="ECO:0000256" key="5">
    <source>
        <dbReference type="ARBA" id="ARBA00023027"/>
    </source>
</evidence>
<keyword evidence="8" id="KW-0547">Nucleotide-binding</keyword>
<evidence type="ECO:0000313" key="13">
    <source>
        <dbReference type="EMBL" id="KAF2015740.1"/>
    </source>
</evidence>
<evidence type="ECO:0000256" key="4">
    <source>
        <dbReference type="ARBA" id="ARBA00023002"/>
    </source>
</evidence>
<dbReference type="InterPro" id="IPR020830">
    <property type="entry name" value="GlycerAld_3-P_DH_AS"/>
</dbReference>
<name>A0A6A5XSS5_9PLEO</name>
<dbReference type="InterPro" id="IPR020828">
    <property type="entry name" value="GlycerAld_3-P_DH_NAD(P)-bd"/>
</dbReference>
<feature type="domain" description="Glyceraldehyde 3-phosphate dehydrogenase NAD(P) binding" evidence="12">
    <location>
        <begin position="3"/>
        <end position="151"/>
    </location>
</feature>
<dbReference type="GO" id="GO:0006006">
    <property type="term" value="P:glucose metabolic process"/>
    <property type="evidence" value="ECO:0007669"/>
    <property type="project" value="InterPro"/>
</dbReference>
<evidence type="ECO:0000256" key="3">
    <source>
        <dbReference type="ARBA" id="ARBA00011881"/>
    </source>
</evidence>
<reference evidence="13" key="1">
    <citation type="journal article" date="2020" name="Stud. Mycol.">
        <title>101 Dothideomycetes genomes: a test case for predicting lifestyles and emergence of pathogens.</title>
        <authorList>
            <person name="Haridas S."/>
            <person name="Albert R."/>
            <person name="Binder M."/>
            <person name="Bloem J."/>
            <person name="Labutti K."/>
            <person name="Salamov A."/>
            <person name="Andreopoulos B."/>
            <person name="Baker S."/>
            <person name="Barry K."/>
            <person name="Bills G."/>
            <person name="Bluhm B."/>
            <person name="Cannon C."/>
            <person name="Castanera R."/>
            <person name="Culley D."/>
            <person name="Daum C."/>
            <person name="Ezra D."/>
            <person name="Gonzalez J."/>
            <person name="Henrissat B."/>
            <person name="Kuo A."/>
            <person name="Liang C."/>
            <person name="Lipzen A."/>
            <person name="Lutzoni F."/>
            <person name="Magnuson J."/>
            <person name="Mondo S."/>
            <person name="Nolan M."/>
            <person name="Ohm R."/>
            <person name="Pangilinan J."/>
            <person name="Park H.-J."/>
            <person name="Ramirez L."/>
            <person name="Alfaro M."/>
            <person name="Sun H."/>
            <person name="Tritt A."/>
            <person name="Yoshinaga Y."/>
            <person name="Zwiers L.-H."/>
            <person name="Turgeon B."/>
            <person name="Goodwin S."/>
            <person name="Spatafora J."/>
            <person name="Crous P."/>
            <person name="Grigoriev I."/>
        </authorList>
    </citation>
    <scope>NUCLEOTIDE SEQUENCE</scope>
    <source>
        <strain evidence="13">CBS 175.79</strain>
    </source>
</reference>
<dbReference type="Pfam" id="PF00044">
    <property type="entry name" value="Gp_dh_N"/>
    <property type="match status" value="1"/>
</dbReference>
<keyword evidence="4 11" id="KW-0560">Oxidoreductase</keyword>
<sequence>MVIKIGINGFGRIGTTVFRCAVERSDIQVVAINDPFLDLKRAEYLMRYDSTRGTFDGEIAVEDSGLIVRGNKIKFFSEKQPAAIPWSDADVEYVVDSTGIFVKAERAKAHLTDGVKKVIICSPSVDAPMFVYGVNEKSYDSTIDVLSCASCTTNAISGLAKVINDKFTIAEALITTIHAYTAAQKLVDGPSSKTLRDGRSAPQNIIPSSTSAAMAVGKVLPELDGKLTGIAMIVPISSVSLVDLTCRVEKETSLEDIIDAIKEAANGDMKGILSYTEDEVVSNDMRGNPNSCVVDVKASIVLNKNFFKLVGWYDHQWAYSRRVLDMISYIDTLNATEKVAPE</sequence>
<dbReference type="GO" id="GO:0051287">
    <property type="term" value="F:NAD binding"/>
    <property type="evidence" value="ECO:0007669"/>
    <property type="project" value="UniProtKB-UniRule"/>
</dbReference>
<dbReference type="EMBL" id="ML978069">
    <property type="protein sequence ID" value="KAF2015740.1"/>
    <property type="molecule type" value="Genomic_DNA"/>
</dbReference>
<dbReference type="Pfam" id="PF02800">
    <property type="entry name" value="Gp_dh_C"/>
    <property type="match status" value="1"/>
</dbReference>
<keyword evidence="14" id="KW-1185">Reference proteome</keyword>
<accession>A0A6A5XSS5</accession>
<dbReference type="CDD" id="cd05214">
    <property type="entry name" value="GAPDH_I_N"/>
    <property type="match status" value="1"/>
</dbReference>
<evidence type="ECO:0000256" key="7">
    <source>
        <dbReference type="PIRSR" id="PIRSR000149-1"/>
    </source>
</evidence>
<feature type="binding site" evidence="8">
    <location>
        <begin position="12"/>
        <end position="13"/>
    </location>
    <ligand>
        <name>NAD(+)</name>
        <dbReference type="ChEBI" id="CHEBI:57540"/>
    </ligand>
</feature>
<dbReference type="FunFam" id="3.30.360.10:FF:000001">
    <property type="entry name" value="Glyceraldehyde-3-phosphate dehydrogenase"/>
    <property type="match status" value="1"/>
</dbReference>
<dbReference type="SUPFAM" id="SSF55347">
    <property type="entry name" value="Glyceraldehyde-3-phosphate dehydrogenase-like, C-terminal domain"/>
    <property type="match status" value="1"/>
</dbReference>
<dbReference type="GO" id="GO:0005829">
    <property type="term" value="C:cytosol"/>
    <property type="evidence" value="ECO:0007669"/>
    <property type="project" value="TreeGrafter"/>
</dbReference>
<dbReference type="GO" id="GO:0006096">
    <property type="term" value="P:glycolytic process"/>
    <property type="evidence" value="ECO:0007669"/>
    <property type="project" value="UniProtKB-UniPathway"/>
</dbReference>
<dbReference type="PANTHER" id="PTHR10836">
    <property type="entry name" value="GLYCERALDEHYDE 3-PHOSPHATE DEHYDROGENASE"/>
    <property type="match status" value="1"/>
</dbReference>
<dbReference type="PANTHER" id="PTHR10836:SF76">
    <property type="entry name" value="GLYCERALDEHYDE-3-PHOSPHATE DEHYDROGENASE-RELATED"/>
    <property type="match status" value="1"/>
</dbReference>
<protein>
    <recommendedName>
        <fullName evidence="11">Glyceraldehyde-3-phosphate dehydrogenase</fullName>
        <ecNumber evidence="11">1.2.1.12</ecNumber>
    </recommendedName>
</protein>
<organism evidence="13 14">
    <name type="scientific">Aaosphaeria arxii CBS 175.79</name>
    <dbReference type="NCBI Taxonomy" id="1450172"/>
    <lineage>
        <taxon>Eukaryota</taxon>
        <taxon>Fungi</taxon>
        <taxon>Dikarya</taxon>
        <taxon>Ascomycota</taxon>
        <taxon>Pezizomycotina</taxon>
        <taxon>Dothideomycetes</taxon>
        <taxon>Pleosporomycetidae</taxon>
        <taxon>Pleosporales</taxon>
        <taxon>Pleosporales incertae sedis</taxon>
        <taxon>Aaosphaeria</taxon>
    </lineage>
</organism>
<dbReference type="InterPro" id="IPR020831">
    <property type="entry name" value="GlycerAld/Erythrose_P_DH"/>
</dbReference>
<evidence type="ECO:0000256" key="9">
    <source>
        <dbReference type="PIRSR" id="PIRSR000149-4"/>
    </source>
</evidence>
<dbReference type="OrthoDB" id="1152826at2759"/>
<dbReference type="NCBIfam" id="TIGR01534">
    <property type="entry name" value="GAPDH-I"/>
    <property type="match status" value="1"/>
</dbReference>
<dbReference type="SUPFAM" id="SSF51735">
    <property type="entry name" value="NAD(P)-binding Rossmann-fold domains"/>
    <property type="match status" value="1"/>
</dbReference>
<keyword evidence="5 8" id="KW-0520">NAD</keyword>
<dbReference type="PROSITE" id="PS00071">
    <property type="entry name" value="GAPDH"/>
    <property type="match status" value="1"/>
</dbReference>
<dbReference type="InterPro" id="IPR020829">
    <property type="entry name" value="GlycerAld_3-P_DH_cat"/>
</dbReference>
<evidence type="ECO:0000256" key="1">
    <source>
        <dbReference type="ARBA" id="ARBA00004869"/>
    </source>
</evidence>
<feature type="active site" description="Nucleophile" evidence="7">
    <location>
        <position position="151"/>
    </location>
</feature>
<gene>
    <name evidence="13" type="ORF">BU24DRAFT_184381</name>
</gene>
<dbReference type="PIRSF" id="PIRSF000149">
    <property type="entry name" value="GAP_DH"/>
    <property type="match status" value="1"/>
</dbReference>
<dbReference type="InterPro" id="IPR006424">
    <property type="entry name" value="Glyceraldehyde-3-P_DH_1"/>
</dbReference>
<dbReference type="RefSeq" id="XP_033384079.1">
    <property type="nucleotide sequence ID" value="XM_033521652.1"/>
</dbReference>
<dbReference type="InterPro" id="IPR036291">
    <property type="entry name" value="NAD(P)-bd_dom_sf"/>
</dbReference>